<accession>A0A8S1SL67</accession>
<dbReference type="Proteomes" id="UP000689195">
    <property type="component" value="Unassembled WGS sequence"/>
</dbReference>
<keyword evidence="2" id="KW-1185">Reference proteome</keyword>
<dbReference type="EMBL" id="CAJJDO010000009">
    <property type="protein sequence ID" value="CAD8140550.1"/>
    <property type="molecule type" value="Genomic_DNA"/>
</dbReference>
<evidence type="ECO:0000313" key="2">
    <source>
        <dbReference type="Proteomes" id="UP000689195"/>
    </source>
</evidence>
<dbReference type="AlphaFoldDB" id="A0A8S1SL67"/>
<gene>
    <name evidence="1" type="ORF">PPENT_87.1.T0090131</name>
</gene>
<name>A0A8S1SL67_9CILI</name>
<evidence type="ECO:0000313" key="1">
    <source>
        <dbReference type="EMBL" id="CAD8140550.1"/>
    </source>
</evidence>
<organism evidence="1 2">
    <name type="scientific">Paramecium pentaurelia</name>
    <dbReference type="NCBI Taxonomy" id="43138"/>
    <lineage>
        <taxon>Eukaryota</taxon>
        <taxon>Sar</taxon>
        <taxon>Alveolata</taxon>
        <taxon>Ciliophora</taxon>
        <taxon>Intramacronucleata</taxon>
        <taxon>Oligohymenophorea</taxon>
        <taxon>Peniculida</taxon>
        <taxon>Parameciidae</taxon>
        <taxon>Paramecium</taxon>
    </lineage>
</organism>
<proteinExistence type="predicted"/>
<reference evidence="1" key="1">
    <citation type="submission" date="2021-01" db="EMBL/GenBank/DDBJ databases">
        <authorList>
            <consortium name="Genoscope - CEA"/>
            <person name="William W."/>
        </authorList>
    </citation>
    <scope>NUCLEOTIDE SEQUENCE</scope>
</reference>
<protein>
    <submittedName>
        <fullName evidence="1">Uncharacterized protein</fullName>
    </submittedName>
</protein>
<comment type="caution">
    <text evidence="1">The sequence shown here is derived from an EMBL/GenBank/DDBJ whole genome shotgun (WGS) entry which is preliminary data.</text>
</comment>
<sequence>MLECNQDVLEYLYPYDCLFKRTSDIRSFSSIQQILNLKYLIYNQFFHQDPDFNLGILMSYQNSCQMKKQEQLHI</sequence>